<organism evidence="2 3">
    <name type="scientific">Nocardioides silvaticus</name>
    <dbReference type="NCBI Taxonomy" id="2201891"/>
    <lineage>
        <taxon>Bacteria</taxon>
        <taxon>Bacillati</taxon>
        <taxon>Actinomycetota</taxon>
        <taxon>Actinomycetes</taxon>
        <taxon>Propionibacteriales</taxon>
        <taxon>Nocardioidaceae</taxon>
        <taxon>Nocardioides</taxon>
    </lineage>
</organism>
<reference evidence="2 3" key="1">
    <citation type="submission" date="2018-05" db="EMBL/GenBank/DDBJ databases">
        <title>Nocardioides silvaticus genome.</title>
        <authorList>
            <person name="Li C."/>
            <person name="Wang G."/>
        </authorList>
    </citation>
    <scope>NUCLEOTIDE SEQUENCE [LARGE SCALE GENOMIC DNA]</scope>
    <source>
        <strain evidence="2 3">CCTCC AB 2018079</strain>
    </source>
</reference>
<dbReference type="Proteomes" id="UP000245507">
    <property type="component" value="Unassembled WGS sequence"/>
</dbReference>
<sequence>MNTFRIIRNVLPAAALIALPLGLAPHASAAAPAGTKVTIDRAGSDLFGTVSSSRAACEGNRTVVLYKQIGTKGGGNDVRVVSDTTEVQNGVGVWSTGNTGQAGKFYAKVKKTARCKAAVSATITVPEK</sequence>
<comment type="caution">
    <text evidence="2">The sequence shown here is derived from an EMBL/GenBank/DDBJ whole genome shotgun (WGS) entry which is preliminary data.</text>
</comment>
<gene>
    <name evidence="2" type="ORF">DJ010_12200</name>
</gene>
<dbReference type="EMBL" id="QGDD01000005">
    <property type="protein sequence ID" value="PWN02495.1"/>
    <property type="molecule type" value="Genomic_DNA"/>
</dbReference>
<dbReference type="AlphaFoldDB" id="A0A316THB2"/>
<feature type="chain" id="PRO_5016400890" evidence="1">
    <location>
        <begin position="30"/>
        <end position="128"/>
    </location>
</feature>
<keyword evidence="1" id="KW-0732">Signal</keyword>
<evidence type="ECO:0000313" key="3">
    <source>
        <dbReference type="Proteomes" id="UP000245507"/>
    </source>
</evidence>
<accession>A0A316THB2</accession>
<feature type="signal peptide" evidence="1">
    <location>
        <begin position="1"/>
        <end position="29"/>
    </location>
</feature>
<dbReference type="OrthoDB" id="3787880at2"/>
<dbReference type="RefSeq" id="WP_109694074.1">
    <property type="nucleotide sequence ID" value="NZ_QGDD01000005.1"/>
</dbReference>
<proteinExistence type="predicted"/>
<keyword evidence="3" id="KW-1185">Reference proteome</keyword>
<name>A0A316THB2_9ACTN</name>
<evidence type="ECO:0000256" key="1">
    <source>
        <dbReference type="SAM" id="SignalP"/>
    </source>
</evidence>
<protein>
    <submittedName>
        <fullName evidence="2">Uncharacterized protein</fullName>
    </submittedName>
</protein>
<evidence type="ECO:0000313" key="2">
    <source>
        <dbReference type="EMBL" id="PWN02495.1"/>
    </source>
</evidence>